<dbReference type="RefSeq" id="WP_018713191.1">
    <property type="nucleotide sequence ID" value="NZ_CP053832.1"/>
</dbReference>
<feature type="signal peptide" evidence="6">
    <location>
        <begin position="1"/>
        <end position="28"/>
    </location>
</feature>
<dbReference type="Pfam" id="PF13180">
    <property type="entry name" value="PDZ_2"/>
    <property type="match status" value="1"/>
</dbReference>
<dbReference type="Pfam" id="PF03572">
    <property type="entry name" value="Peptidase_S41"/>
    <property type="match status" value="1"/>
</dbReference>
<reference evidence="8 9" key="1">
    <citation type="submission" date="2020-05" db="EMBL/GenBank/DDBJ databases">
        <title>Complete genome sequencing of Campylobacter and Arcobacter type strains.</title>
        <authorList>
            <person name="Miller W.G."/>
            <person name="Yee E."/>
        </authorList>
    </citation>
    <scope>NUCLEOTIDE SEQUENCE [LARGE SCALE GENOMIC DNA]</scope>
    <source>
        <strain evidence="8 9">LMG 6451</strain>
    </source>
</reference>
<feature type="chain" id="PRO_5041988582" evidence="6">
    <location>
        <begin position="29"/>
        <end position="454"/>
    </location>
</feature>
<evidence type="ECO:0000256" key="5">
    <source>
        <dbReference type="RuleBase" id="RU004404"/>
    </source>
</evidence>
<keyword evidence="3 5" id="KW-0378">Hydrolase</keyword>
<evidence type="ECO:0000259" key="7">
    <source>
        <dbReference type="PROSITE" id="PS50106"/>
    </source>
</evidence>
<dbReference type="InterPro" id="IPR036034">
    <property type="entry name" value="PDZ_sf"/>
</dbReference>
<evidence type="ECO:0000256" key="4">
    <source>
        <dbReference type="ARBA" id="ARBA00022825"/>
    </source>
</evidence>
<keyword evidence="2 5" id="KW-0645">Protease</keyword>
<dbReference type="NCBIfam" id="TIGR00225">
    <property type="entry name" value="prc"/>
    <property type="match status" value="1"/>
</dbReference>
<dbReference type="SMART" id="SM00245">
    <property type="entry name" value="TSPc"/>
    <property type="match status" value="1"/>
</dbReference>
<dbReference type="SUPFAM" id="SSF52096">
    <property type="entry name" value="ClpP/crotonase"/>
    <property type="match status" value="1"/>
</dbReference>
<evidence type="ECO:0000313" key="8">
    <source>
        <dbReference type="EMBL" id="QKF84500.1"/>
    </source>
</evidence>
<evidence type="ECO:0000313" key="9">
    <source>
        <dbReference type="Proteomes" id="UP000509722"/>
    </source>
</evidence>
<dbReference type="Proteomes" id="UP000509722">
    <property type="component" value="Chromosome"/>
</dbReference>
<dbReference type="AlphaFoldDB" id="A0AAE7EAC2"/>
<evidence type="ECO:0000256" key="2">
    <source>
        <dbReference type="ARBA" id="ARBA00022670"/>
    </source>
</evidence>
<dbReference type="CDD" id="cd06782">
    <property type="entry name" value="cpPDZ_CPP-like"/>
    <property type="match status" value="1"/>
</dbReference>
<dbReference type="InterPro" id="IPR004447">
    <property type="entry name" value="Peptidase_S41A"/>
</dbReference>
<protein>
    <submittedName>
        <fullName evidence="8">Carboxyl-terminal protease family protein</fullName>
        <ecNumber evidence="8">3.4.21.102</ecNumber>
    </submittedName>
</protein>
<dbReference type="InterPro" id="IPR005151">
    <property type="entry name" value="Tail-specific_protease"/>
</dbReference>
<dbReference type="EMBL" id="CP053832">
    <property type="protein sequence ID" value="QKF84500.1"/>
    <property type="molecule type" value="Genomic_DNA"/>
</dbReference>
<keyword evidence="6" id="KW-0732">Signal</keyword>
<dbReference type="SUPFAM" id="SSF50156">
    <property type="entry name" value="PDZ domain-like"/>
    <property type="match status" value="1"/>
</dbReference>
<dbReference type="PANTHER" id="PTHR32060:SF30">
    <property type="entry name" value="CARBOXY-TERMINAL PROCESSING PROTEASE CTPA"/>
    <property type="match status" value="1"/>
</dbReference>
<accession>A0AAE7EAC2</accession>
<sequence>MKQKNKILSFGIFSAIVASFVISTNLNAQTPKKPEKEETKLESLAKFTRVITTVESSYADELTFSEIINKAISGLMTNLDAHSGFLDEKAFEDTKVQTQGEFGGLGITVGMKDGALTVISPIEGTPADKAGVKSNDVILRIDGNATLGITLEEAVSKMRGKPKTPITITIVRKGEPRPFDINIIRDIIKVDSVYAKNIEDEDILYLRVTNFDQKVTKESAKFIKEFAKNNKDAKGIILDLRNNPGGLLDQAIGLTNLFVDKGVIVSQKGRDAKENLEYSAKKNEKITDLPLVVLVNSGSASASEIVSGALQDLKRAVVIGEETFGKGSVQVILPLNEKEALKMTIARYYLPSGRTIQNKGVTPDLEVFYGKVPNDDKAFSIKETDLKQHLENELQKIDDNKTESNKTINLDHNKTDTKEKDKEKIITKKDLYDDMQLKTAVDTIKVLNLTKDGK</sequence>
<keyword evidence="4 5" id="KW-0720">Serine protease</keyword>
<comment type="similarity">
    <text evidence="1 5">Belongs to the peptidase S41A family.</text>
</comment>
<evidence type="ECO:0000256" key="6">
    <source>
        <dbReference type="SAM" id="SignalP"/>
    </source>
</evidence>
<dbReference type="InterPro" id="IPR029045">
    <property type="entry name" value="ClpP/crotonase-like_dom_sf"/>
</dbReference>
<dbReference type="Gene3D" id="3.30.750.44">
    <property type="match status" value="1"/>
</dbReference>
<organism evidence="8 9">
    <name type="scientific">Campylobacter ureolyticus</name>
    <dbReference type="NCBI Taxonomy" id="827"/>
    <lineage>
        <taxon>Bacteria</taxon>
        <taxon>Pseudomonadati</taxon>
        <taxon>Campylobacterota</taxon>
        <taxon>Epsilonproteobacteria</taxon>
        <taxon>Campylobacterales</taxon>
        <taxon>Campylobacteraceae</taxon>
        <taxon>Campylobacter</taxon>
    </lineage>
</organism>
<dbReference type="GeneID" id="77175919"/>
<dbReference type="CDD" id="cd07560">
    <property type="entry name" value="Peptidase_S41_CPP"/>
    <property type="match status" value="1"/>
</dbReference>
<gene>
    <name evidence="8" type="primary">ctpA</name>
    <name evidence="8" type="ORF">CURT_1018</name>
</gene>
<dbReference type="PANTHER" id="PTHR32060">
    <property type="entry name" value="TAIL-SPECIFIC PROTEASE"/>
    <property type="match status" value="1"/>
</dbReference>
<name>A0AAE7EAC2_9BACT</name>
<dbReference type="InterPro" id="IPR001478">
    <property type="entry name" value="PDZ"/>
</dbReference>
<dbReference type="FunFam" id="3.90.226.10:FF:000029">
    <property type="entry name" value="Peptidase, S41 family"/>
    <property type="match status" value="1"/>
</dbReference>
<dbReference type="GO" id="GO:0004252">
    <property type="term" value="F:serine-type endopeptidase activity"/>
    <property type="evidence" value="ECO:0007669"/>
    <property type="project" value="UniProtKB-EC"/>
</dbReference>
<dbReference type="GO" id="GO:0007165">
    <property type="term" value="P:signal transduction"/>
    <property type="evidence" value="ECO:0007669"/>
    <property type="project" value="TreeGrafter"/>
</dbReference>
<dbReference type="FunFam" id="2.30.42.10:FF:000063">
    <property type="entry name" value="Peptidase, S41 family"/>
    <property type="match status" value="1"/>
</dbReference>
<dbReference type="GO" id="GO:0006508">
    <property type="term" value="P:proteolysis"/>
    <property type="evidence" value="ECO:0007669"/>
    <property type="project" value="UniProtKB-KW"/>
</dbReference>
<feature type="domain" description="PDZ" evidence="7">
    <location>
        <begin position="103"/>
        <end position="159"/>
    </location>
</feature>
<dbReference type="GO" id="GO:0030288">
    <property type="term" value="C:outer membrane-bounded periplasmic space"/>
    <property type="evidence" value="ECO:0007669"/>
    <property type="project" value="TreeGrafter"/>
</dbReference>
<dbReference type="SMART" id="SM00228">
    <property type="entry name" value="PDZ"/>
    <property type="match status" value="1"/>
</dbReference>
<evidence type="ECO:0000256" key="3">
    <source>
        <dbReference type="ARBA" id="ARBA00022801"/>
    </source>
</evidence>
<dbReference type="EC" id="3.4.21.102" evidence="8"/>
<proteinExistence type="inferred from homology"/>
<evidence type="ECO:0000256" key="1">
    <source>
        <dbReference type="ARBA" id="ARBA00009179"/>
    </source>
</evidence>
<dbReference type="Gene3D" id="2.30.42.10">
    <property type="match status" value="1"/>
</dbReference>
<dbReference type="Gene3D" id="3.90.226.10">
    <property type="entry name" value="2-enoyl-CoA Hydratase, Chain A, domain 1"/>
    <property type="match status" value="1"/>
</dbReference>
<dbReference type="PROSITE" id="PS50106">
    <property type="entry name" value="PDZ"/>
    <property type="match status" value="1"/>
</dbReference>